<keyword evidence="2" id="KW-1133">Transmembrane helix</keyword>
<evidence type="ECO:0000313" key="4">
    <source>
        <dbReference type="Proteomes" id="UP000053268"/>
    </source>
</evidence>
<protein>
    <submittedName>
        <fullName evidence="3">Uncharacterized protein</fullName>
    </submittedName>
</protein>
<dbReference type="Proteomes" id="UP000053268">
    <property type="component" value="Unassembled WGS sequence"/>
</dbReference>
<dbReference type="EMBL" id="KQ459356">
    <property type="protein sequence ID" value="KPJ01279.1"/>
    <property type="molecule type" value="Genomic_DNA"/>
</dbReference>
<proteinExistence type="predicted"/>
<keyword evidence="2" id="KW-0472">Membrane</keyword>
<evidence type="ECO:0000256" key="2">
    <source>
        <dbReference type="SAM" id="Phobius"/>
    </source>
</evidence>
<reference evidence="3 4" key="1">
    <citation type="journal article" date="2015" name="Nat. Commun.">
        <title>Outbred genome sequencing and CRISPR/Cas9 gene editing in butterflies.</title>
        <authorList>
            <person name="Li X."/>
            <person name="Fan D."/>
            <person name="Zhang W."/>
            <person name="Liu G."/>
            <person name="Zhang L."/>
            <person name="Zhao L."/>
            <person name="Fang X."/>
            <person name="Chen L."/>
            <person name="Dong Y."/>
            <person name="Chen Y."/>
            <person name="Ding Y."/>
            <person name="Zhao R."/>
            <person name="Feng M."/>
            <person name="Zhu Y."/>
            <person name="Feng Y."/>
            <person name="Jiang X."/>
            <person name="Zhu D."/>
            <person name="Xiang H."/>
            <person name="Feng X."/>
            <person name="Li S."/>
            <person name="Wang J."/>
            <person name="Zhang G."/>
            <person name="Kronforst M.R."/>
            <person name="Wang W."/>
        </authorList>
    </citation>
    <scope>NUCLEOTIDE SEQUENCE [LARGE SCALE GENOMIC DNA]</scope>
    <source>
        <strain evidence="3">Ya'a_city_454_Px</strain>
        <tissue evidence="3">Whole body</tissue>
    </source>
</reference>
<accession>A0A0N0P9K2</accession>
<feature type="region of interest" description="Disordered" evidence="1">
    <location>
        <begin position="121"/>
        <end position="146"/>
    </location>
</feature>
<organism evidence="3 4">
    <name type="scientific">Papilio xuthus</name>
    <name type="common">Asian swallowtail butterfly</name>
    <dbReference type="NCBI Taxonomy" id="66420"/>
    <lineage>
        <taxon>Eukaryota</taxon>
        <taxon>Metazoa</taxon>
        <taxon>Ecdysozoa</taxon>
        <taxon>Arthropoda</taxon>
        <taxon>Hexapoda</taxon>
        <taxon>Insecta</taxon>
        <taxon>Pterygota</taxon>
        <taxon>Neoptera</taxon>
        <taxon>Endopterygota</taxon>
        <taxon>Lepidoptera</taxon>
        <taxon>Glossata</taxon>
        <taxon>Ditrysia</taxon>
        <taxon>Papilionoidea</taxon>
        <taxon>Papilionidae</taxon>
        <taxon>Papilioninae</taxon>
        <taxon>Papilio</taxon>
    </lineage>
</organism>
<keyword evidence="2" id="KW-0812">Transmembrane</keyword>
<dbReference type="AlphaFoldDB" id="A0A0N0P9K2"/>
<gene>
    <name evidence="3" type="ORF">RR46_01414</name>
</gene>
<name>A0A0N0P9K2_PAPXU</name>
<evidence type="ECO:0000256" key="1">
    <source>
        <dbReference type="SAM" id="MobiDB-lite"/>
    </source>
</evidence>
<keyword evidence="4" id="KW-1185">Reference proteome</keyword>
<feature type="transmembrane region" description="Helical" evidence="2">
    <location>
        <begin position="61"/>
        <end position="83"/>
    </location>
</feature>
<sequence length="238" mass="26046">MVVWLNISLLELDSLNEDETLAIFARNNKGASDPVILRDKVYRDAAKQTENTSRSDSKFPAAAAFAGLAACLTAIAAIVVLVLKKRSDNASTSKRPSQSVVQVDANGRRYLIAYPAPADKMETKPDILNPKSDSEPPRVVLESSDSKNYTIRDIHKDGHTSAPALQASYAPPPPQDDIIIIANCTVVPVASVLRIAIYRRYSLPNFSLMQVDPRDCVRRVFTCAHTPVNSESREPEGV</sequence>
<evidence type="ECO:0000313" key="3">
    <source>
        <dbReference type="EMBL" id="KPJ01279.1"/>
    </source>
</evidence>